<keyword evidence="3" id="KW-1185">Reference proteome</keyword>
<dbReference type="EMBL" id="JAGGKQ010000004">
    <property type="protein sequence ID" value="MBP1921788.1"/>
    <property type="molecule type" value="Genomic_DNA"/>
</dbReference>
<name>A0A8T4GBI8_9EURY</name>
<gene>
    <name evidence="2" type="ORF">J2751_000785</name>
</gene>
<dbReference type="Proteomes" id="UP000823588">
    <property type="component" value="Unassembled WGS sequence"/>
</dbReference>
<accession>A0A8T4GBI8</accession>
<reference evidence="2" key="1">
    <citation type="submission" date="2021-03" db="EMBL/GenBank/DDBJ databases">
        <title>Genomic Encyclopedia of Type Strains, Phase IV (KMG-IV): sequencing the most valuable type-strain genomes for metagenomic binning, comparative biology and taxonomic classification.</title>
        <authorList>
            <person name="Goeker M."/>
        </authorList>
    </citation>
    <scope>NUCLEOTIDE SEQUENCE</scope>
    <source>
        <strain evidence="2">DSM 23564</strain>
    </source>
</reference>
<organism evidence="2 3">
    <name type="scientific">Halorubrum alkaliphilum</name>
    <dbReference type="NCBI Taxonomy" id="261290"/>
    <lineage>
        <taxon>Archaea</taxon>
        <taxon>Methanobacteriati</taxon>
        <taxon>Methanobacteriota</taxon>
        <taxon>Stenosarchaea group</taxon>
        <taxon>Halobacteria</taxon>
        <taxon>Halobacteriales</taxon>
        <taxon>Haloferacaceae</taxon>
        <taxon>Halorubrum</taxon>
    </lineage>
</organism>
<evidence type="ECO:0000313" key="3">
    <source>
        <dbReference type="Proteomes" id="UP000823588"/>
    </source>
</evidence>
<dbReference type="AlphaFoldDB" id="A0A8T4GBI8"/>
<feature type="region of interest" description="Disordered" evidence="1">
    <location>
        <begin position="1"/>
        <end position="47"/>
    </location>
</feature>
<protein>
    <submittedName>
        <fullName evidence="2">Uncharacterized protein</fullName>
    </submittedName>
</protein>
<proteinExistence type="predicted"/>
<dbReference type="RefSeq" id="WP_394357370.1">
    <property type="nucleotide sequence ID" value="NZ_JAGGKQ010000004.1"/>
</dbReference>
<evidence type="ECO:0000256" key="1">
    <source>
        <dbReference type="SAM" id="MobiDB-lite"/>
    </source>
</evidence>
<evidence type="ECO:0000313" key="2">
    <source>
        <dbReference type="EMBL" id="MBP1921788.1"/>
    </source>
</evidence>
<comment type="caution">
    <text evidence="2">The sequence shown here is derived from an EMBL/GenBank/DDBJ whole genome shotgun (WGS) entry which is preliminary data.</text>
</comment>
<sequence>MSADTMDPQAEAAVARQGRIPIPHSRRGLKLARGLTRPASSGAGGGQ</sequence>